<sequence>MKIYYLFFIMFFVGLSLYGQNQQRVDSLESELINSKDIQHKAEIYEELSAEYQTFDLAKALETAEKLKELAVKENNDMLLDKSLRLIYNACVLAGDMDKTEQTLQDLQALYERTHNLQTRSAVLQGMARLYMEKTEYEQATETFQQAIEVCQEGVKTDEVFEDHLAHIRLNYAITLMRWAYTKKQSGTLYEKEANTLKKNILDLINKSLEYKKKENELGEVTLVYNNLAVVYQLFEDKDSIMYYNEKALQLAQNNKDAFRTAMAYDNIANIYHSEGNFDLALDYLNRSLKTYQDLGAQKWVGKVYFQRAKNYKWLEQYDKAITDLEKALDIYESTEDKNGIMTVTNLLSESYEKQGDYKNALYYFQKSSEKHNEILSEQSLRNIAWIRAKYDSENREKHITELQNSHLQKEKQIKNNLIVIISLISVILIIVMLLVLLRMRNSNQRKKHEIEKQEMLSKLKEEELKSVIKILESKENTKQKIAHELHDRLGVMLATIKLYVESEKNKSENETSRNNLAKGLDLLQMSIDEVRAISRELSSPTLEKFGLNSAVNELVKSINQTKNLYISYEFSEDIKFDSQTKINVYRIIQELFSNAIRHSKADSIQLKLEAKGKNIILNYSDNGIGFSESEAQQGVGWKSIYSRVNQLKGTVRFEPSGKGTNILFELPV</sequence>
<feature type="repeat" description="TPR" evidence="9">
    <location>
        <begin position="121"/>
        <end position="154"/>
    </location>
</feature>
<dbReference type="Gene3D" id="3.30.565.10">
    <property type="entry name" value="Histidine kinase-like ATPase, C-terminal domain"/>
    <property type="match status" value="1"/>
</dbReference>
<evidence type="ECO:0000313" key="14">
    <source>
        <dbReference type="Proteomes" id="UP000231960"/>
    </source>
</evidence>
<accession>A0A2M9R504</accession>
<dbReference type="PANTHER" id="PTHR24421:SF10">
    <property type="entry name" value="NITRATE_NITRITE SENSOR PROTEIN NARQ"/>
    <property type="match status" value="1"/>
</dbReference>
<dbReference type="EMBL" id="NIPO01000001">
    <property type="protein sequence ID" value="PJR03902.1"/>
    <property type="molecule type" value="Genomic_DNA"/>
</dbReference>
<keyword evidence="5" id="KW-0547">Nucleotide-binding</keyword>
<dbReference type="Gene3D" id="1.20.5.1930">
    <property type="match status" value="1"/>
</dbReference>
<evidence type="ECO:0000256" key="8">
    <source>
        <dbReference type="ARBA" id="ARBA00023012"/>
    </source>
</evidence>
<dbReference type="PANTHER" id="PTHR24421">
    <property type="entry name" value="NITRATE/NITRITE SENSOR PROTEIN NARX-RELATED"/>
    <property type="match status" value="1"/>
</dbReference>
<evidence type="ECO:0000256" key="7">
    <source>
        <dbReference type="ARBA" id="ARBA00022840"/>
    </source>
</evidence>
<keyword evidence="3" id="KW-0597">Phosphoprotein</keyword>
<dbReference type="InterPro" id="IPR019734">
    <property type="entry name" value="TPR_rpt"/>
</dbReference>
<dbReference type="InterPro" id="IPR003594">
    <property type="entry name" value="HATPase_dom"/>
</dbReference>
<dbReference type="OrthoDB" id="9778366at2"/>
<comment type="caution">
    <text evidence="13">The sequence shown here is derived from an EMBL/GenBank/DDBJ whole genome shotgun (WGS) entry which is preliminary data.</text>
</comment>
<evidence type="ECO:0000313" key="13">
    <source>
        <dbReference type="EMBL" id="PJR03902.1"/>
    </source>
</evidence>
<dbReference type="RefSeq" id="WP_100677468.1">
    <property type="nucleotide sequence ID" value="NZ_NIPO01000001.1"/>
</dbReference>
<dbReference type="InterPro" id="IPR050482">
    <property type="entry name" value="Sensor_HK_TwoCompSys"/>
</dbReference>
<evidence type="ECO:0000256" key="1">
    <source>
        <dbReference type="ARBA" id="ARBA00000085"/>
    </source>
</evidence>
<dbReference type="SMART" id="SM00387">
    <property type="entry name" value="HATPase_c"/>
    <property type="match status" value="1"/>
</dbReference>
<dbReference type="AlphaFoldDB" id="A0A2M9R504"/>
<dbReference type="CDD" id="cd16917">
    <property type="entry name" value="HATPase_UhpB-NarQ-NarX-like"/>
    <property type="match status" value="1"/>
</dbReference>
<dbReference type="SMART" id="SM00028">
    <property type="entry name" value="TPR"/>
    <property type="match status" value="5"/>
</dbReference>
<keyword evidence="11" id="KW-0812">Transmembrane</keyword>
<evidence type="ECO:0000256" key="9">
    <source>
        <dbReference type="PROSITE-ProRule" id="PRU00339"/>
    </source>
</evidence>
<keyword evidence="8" id="KW-0902">Two-component regulatory system</keyword>
<dbReference type="Gene3D" id="1.25.40.10">
    <property type="entry name" value="Tetratricopeptide repeat domain"/>
    <property type="match status" value="2"/>
</dbReference>
<proteinExistence type="predicted"/>
<evidence type="ECO:0000256" key="6">
    <source>
        <dbReference type="ARBA" id="ARBA00022777"/>
    </source>
</evidence>
<feature type="coiled-coil region" evidence="10">
    <location>
        <begin position="57"/>
        <end position="117"/>
    </location>
</feature>
<dbReference type="Proteomes" id="UP000231960">
    <property type="component" value="Unassembled WGS sequence"/>
</dbReference>
<keyword evidence="11" id="KW-1133">Transmembrane helix</keyword>
<organism evidence="13 14">
    <name type="scientific">Avrilella dinanensis</name>
    <dbReference type="NCBI Taxonomy" id="2008672"/>
    <lineage>
        <taxon>Bacteria</taxon>
        <taxon>Pseudomonadati</taxon>
        <taxon>Bacteroidota</taxon>
        <taxon>Flavobacteriia</taxon>
        <taxon>Flavobacteriales</taxon>
        <taxon>Flavobacteriaceae</taxon>
        <taxon>Avrilella</taxon>
    </lineage>
</organism>
<dbReference type="GO" id="GO:0016020">
    <property type="term" value="C:membrane"/>
    <property type="evidence" value="ECO:0007669"/>
    <property type="project" value="InterPro"/>
</dbReference>
<dbReference type="InterPro" id="IPR011712">
    <property type="entry name" value="Sig_transdc_His_kin_sub3_dim/P"/>
</dbReference>
<dbReference type="Pfam" id="PF02518">
    <property type="entry name" value="HATPase_c"/>
    <property type="match status" value="1"/>
</dbReference>
<reference evidence="13 14" key="1">
    <citation type="submission" date="2017-06" db="EMBL/GenBank/DDBJ databases">
        <title>Description of Avrilella dinanensis gen. nov. sp. nov.</title>
        <authorList>
            <person name="Leyer C."/>
            <person name="Sassi M."/>
            <person name="Minet J."/>
            <person name="Kayal S."/>
            <person name="Cattoir V."/>
        </authorList>
    </citation>
    <scope>NUCLEOTIDE SEQUENCE [LARGE SCALE GENOMIC DNA]</scope>
    <source>
        <strain evidence="13 14">UR159</strain>
    </source>
</reference>
<feature type="transmembrane region" description="Helical" evidence="11">
    <location>
        <begin position="418"/>
        <end position="438"/>
    </location>
</feature>
<keyword evidence="10" id="KW-0175">Coiled coil</keyword>
<evidence type="ECO:0000256" key="4">
    <source>
        <dbReference type="ARBA" id="ARBA00022679"/>
    </source>
</evidence>
<dbReference type="Pfam" id="PF13181">
    <property type="entry name" value="TPR_8"/>
    <property type="match status" value="1"/>
</dbReference>
<evidence type="ECO:0000259" key="12">
    <source>
        <dbReference type="PROSITE" id="PS50109"/>
    </source>
</evidence>
<name>A0A2M9R504_9FLAO</name>
<evidence type="ECO:0000256" key="2">
    <source>
        <dbReference type="ARBA" id="ARBA00012438"/>
    </source>
</evidence>
<feature type="repeat" description="TPR" evidence="9">
    <location>
        <begin position="302"/>
        <end position="335"/>
    </location>
</feature>
<evidence type="ECO:0000256" key="11">
    <source>
        <dbReference type="SAM" id="Phobius"/>
    </source>
</evidence>
<keyword evidence="9" id="KW-0802">TPR repeat</keyword>
<dbReference type="SUPFAM" id="SSF55874">
    <property type="entry name" value="ATPase domain of HSP90 chaperone/DNA topoisomerase II/histidine kinase"/>
    <property type="match status" value="1"/>
</dbReference>
<dbReference type="PROSITE" id="PS50005">
    <property type="entry name" value="TPR"/>
    <property type="match status" value="3"/>
</dbReference>
<comment type="catalytic activity">
    <reaction evidence="1">
        <text>ATP + protein L-histidine = ADP + protein N-phospho-L-histidine.</text>
        <dbReference type="EC" id="2.7.13.3"/>
    </reaction>
</comment>
<evidence type="ECO:0000256" key="5">
    <source>
        <dbReference type="ARBA" id="ARBA00022741"/>
    </source>
</evidence>
<keyword evidence="4" id="KW-0808">Transferase</keyword>
<dbReference type="Pfam" id="PF07730">
    <property type="entry name" value="HisKA_3"/>
    <property type="match status" value="1"/>
</dbReference>
<feature type="repeat" description="TPR" evidence="9">
    <location>
        <begin position="262"/>
        <end position="295"/>
    </location>
</feature>
<dbReference type="InterPro" id="IPR005467">
    <property type="entry name" value="His_kinase_dom"/>
</dbReference>
<dbReference type="Pfam" id="PF13424">
    <property type="entry name" value="TPR_12"/>
    <property type="match status" value="2"/>
</dbReference>
<keyword evidence="11" id="KW-0472">Membrane</keyword>
<keyword evidence="14" id="KW-1185">Reference proteome</keyword>
<dbReference type="SUPFAM" id="SSF48452">
    <property type="entry name" value="TPR-like"/>
    <property type="match status" value="2"/>
</dbReference>
<feature type="domain" description="Histidine kinase" evidence="12">
    <location>
        <begin position="481"/>
        <end position="669"/>
    </location>
</feature>
<evidence type="ECO:0000256" key="3">
    <source>
        <dbReference type="ARBA" id="ARBA00022553"/>
    </source>
</evidence>
<dbReference type="EC" id="2.7.13.3" evidence="2"/>
<dbReference type="InterPro" id="IPR036890">
    <property type="entry name" value="HATPase_C_sf"/>
</dbReference>
<keyword evidence="7" id="KW-0067">ATP-binding</keyword>
<dbReference type="PROSITE" id="PS50109">
    <property type="entry name" value="HIS_KIN"/>
    <property type="match status" value="1"/>
</dbReference>
<dbReference type="InterPro" id="IPR011990">
    <property type="entry name" value="TPR-like_helical_dom_sf"/>
</dbReference>
<dbReference type="GO" id="GO:0005524">
    <property type="term" value="F:ATP binding"/>
    <property type="evidence" value="ECO:0007669"/>
    <property type="project" value="UniProtKB-KW"/>
</dbReference>
<protein>
    <recommendedName>
        <fullName evidence="2">histidine kinase</fullName>
        <ecNumber evidence="2">2.7.13.3</ecNumber>
    </recommendedName>
</protein>
<dbReference type="GO" id="GO:0046983">
    <property type="term" value="F:protein dimerization activity"/>
    <property type="evidence" value="ECO:0007669"/>
    <property type="project" value="InterPro"/>
</dbReference>
<keyword evidence="6" id="KW-0418">Kinase</keyword>
<dbReference type="GO" id="GO:0000155">
    <property type="term" value="F:phosphorelay sensor kinase activity"/>
    <property type="evidence" value="ECO:0007669"/>
    <property type="project" value="InterPro"/>
</dbReference>
<evidence type="ECO:0000256" key="10">
    <source>
        <dbReference type="SAM" id="Coils"/>
    </source>
</evidence>
<gene>
    <name evidence="13" type="ORF">CDL10_04710</name>
</gene>